<protein>
    <submittedName>
        <fullName evidence="5">Transcriptional regulator protein, ArsR family</fullName>
    </submittedName>
</protein>
<dbReference type="PRINTS" id="PR00778">
    <property type="entry name" value="HTHARSR"/>
</dbReference>
<keyword evidence="3" id="KW-0804">Transcription</keyword>
<evidence type="ECO:0000313" key="5">
    <source>
        <dbReference type="EMBL" id="CDM59531.1"/>
    </source>
</evidence>
<feature type="domain" description="HTH arsR-type" evidence="4">
    <location>
        <begin position="24"/>
        <end position="117"/>
    </location>
</feature>
<organism evidence="5 6">
    <name type="scientific">Rhizobium favelukesii</name>
    <dbReference type="NCBI Taxonomy" id="348824"/>
    <lineage>
        <taxon>Bacteria</taxon>
        <taxon>Pseudomonadati</taxon>
        <taxon>Pseudomonadota</taxon>
        <taxon>Alphaproteobacteria</taxon>
        <taxon>Hyphomicrobiales</taxon>
        <taxon>Rhizobiaceae</taxon>
        <taxon>Rhizobium/Agrobacterium group</taxon>
        <taxon>Rhizobium</taxon>
    </lineage>
</organism>
<name>W6RZ39_9HYPH</name>
<evidence type="ECO:0000256" key="3">
    <source>
        <dbReference type="ARBA" id="ARBA00023163"/>
    </source>
</evidence>
<dbReference type="PANTHER" id="PTHR43132:SF2">
    <property type="entry name" value="ARSENICAL RESISTANCE OPERON REPRESSOR ARSR-RELATED"/>
    <property type="match status" value="1"/>
</dbReference>
<dbReference type="InterPro" id="IPR001845">
    <property type="entry name" value="HTH_ArsR_DNA-bd_dom"/>
</dbReference>
<dbReference type="AlphaFoldDB" id="W6RZ39"/>
<keyword evidence="2" id="KW-0238">DNA-binding</keyword>
<dbReference type="SUPFAM" id="SSF46785">
    <property type="entry name" value="Winged helix' DNA-binding domain"/>
    <property type="match status" value="1"/>
</dbReference>
<proteinExistence type="predicted"/>
<keyword evidence="1" id="KW-0805">Transcription regulation</keyword>
<gene>
    <name evidence="5" type="ORF">LPU83_3895</name>
</gene>
<accession>W6RZ39</accession>
<dbReference type="eggNOG" id="COG0640">
    <property type="taxonomic scope" value="Bacteria"/>
</dbReference>
<reference evidence="5" key="1">
    <citation type="submission" date="2013-11" db="EMBL/GenBank/DDBJ databases">
        <title>Draft genome sequence of the broad-host-range Rhizobium sp. LPU83 strain, a member of the low-genetic diversity Oregon-like Rhizobium sp. group.</title>
        <authorList>
            <person name="Wibberg D."/>
            <person name="Puehler A."/>
            <person name="Schlueter A."/>
        </authorList>
    </citation>
    <scope>NUCLEOTIDE SEQUENCE [LARGE SCALE GENOMIC DNA]</scope>
    <source>
        <strain evidence="5">LPU83</strain>
    </source>
</reference>
<dbReference type="Gene3D" id="1.10.10.10">
    <property type="entry name" value="Winged helix-like DNA-binding domain superfamily/Winged helix DNA-binding domain"/>
    <property type="match status" value="1"/>
</dbReference>
<dbReference type="NCBIfam" id="NF033788">
    <property type="entry name" value="HTH_metalloreg"/>
    <property type="match status" value="1"/>
</dbReference>
<dbReference type="HOGENOM" id="CLU_097806_6_4_5"/>
<dbReference type="InterPro" id="IPR011991">
    <property type="entry name" value="ArsR-like_HTH"/>
</dbReference>
<dbReference type="InterPro" id="IPR036390">
    <property type="entry name" value="WH_DNA-bd_sf"/>
</dbReference>
<dbReference type="Proteomes" id="UP000019443">
    <property type="component" value="Chromosome"/>
</dbReference>
<dbReference type="PANTHER" id="PTHR43132">
    <property type="entry name" value="ARSENICAL RESISTANCE OPERON REPRESSOR ARSR-RELATED"/>
    <property type="match status" value="1"/>
</dbReference>
<dbReference type="PROSITE" id="PS50987">
    <property type="entry name" value="HTH_ARSR_2"/>
    <property type="match status" value="1"/>
</dbReference>
<evidence type="ECO:0000313" key="6">
    <source>
        <dbReference type="Proteomes" id="UP000019443"/>
    </source>
</evidence>
<sequence length="119" mass="13324">MQPEMRMHVPAPKSGMTDRDLQKLSATARDVSDFLKALSHHTRLIILCLLTEGEKTVGQLEESLGIQQAMVSQQLARLRPDGPVSGRREGRLIYYSVAHPHTTSLLHFLFAMFPGTQDN</sequence>
<dbReference type="GO" id="GO:0003677">
    <property type="term" value="F:DNA binding"/>
    <property type="evidence" value="ECO:0007669"/>
    <property type="project" value="UniProtKB-KW"/>
</dbReference>
<keyword evidence="6" id="KW-1185">Reference proteome</keyword>
<dbReference type="InterPro" id="IPR051011">
    <property type="entry name" value="Metal_resp_trans_reg"/>
</dbReference>
<dbReference type="InterPro" id="IPR036388">
    <property type="entry name" value="WH-like_DNA-bd_sf"/>
</dbReference>
<dbReference type="SMART" id="SM00418">
    <property type="entry name" value="HTH_ARSR"/>
    <property type="match status" value="1"/>
</dbReference>
<dbReference type="KEGG" id="rhl:LPU83_3895"/>
<dbReference type="PATRIC" id="fig|348824.6.peg.4180"/>
<evidence type="ECO:0000259" key="4">
    <source>
        <dbReference type="PROSITE" id="PS50987"/>
    </source>
</evidence>
<dbReference type="Pfam" id="PF01022">
    <property type="entry name" value="HTH_5"/>
    <property type="match status" value="1"/>
</dbReference>
<dbReference type="EMBL" id="HG916852">
    <property type="protein sequence ID" value="CDM59531.1"/>
    <property type="molecule type" value="Genomic_DNA"/>
</dbReference>
<evidence type="ECO:0000256" key="1">
    <source>
        <dbReference type="ARBA" id="ARBA00023015"/>
    </source>
</evidence>
<evidence type="ECO:0000256" key="2">
    <source>
        <dbReference type="ARBA" id="ARBA00023125"/>
    </source>
</evidence>
<dbReference type="GO" id="GO:0003700">
    <property type="term" value="F:DNA-binding transcription factor activity"/>
    <property type="evidence" value="ECO:0007669"/>
    <property type="project" value="InterPro"/>
</dbReference>
<dbReference type="CDD" id="cd00090">
    <property type="entry name" value="HTH_ARSR"/>
    <property type="match status" value="1"/>
</dbReference>